<organism evidence="12 13">
    <name type="scientific">Amphibacillus marinus</name>
    <dbReference type="NCBI Taxonomy" id="872970"/>
    <lineage>
        <taxon>Bacteria</taxon>
        <taxon>Bacillati</taxon>
        <taxon>Bacillota</taxon>
        <taxon>Bacilli</taxon>
        <taxon>Bacillales</taxon>
        <taxon>Bacillaceae</taxon>
        <taxon>Amphibacillus</taxon>
    </lineage>
</organism>
<evidence type="ECO:0000256" key="7">
    <source>
        <dbReference type="ARBA" id="ARBA00022989"/>
    </source>
</evidence>
<comment type="subcellular location">
    <subcellularLocation>
        <location evidence="1">Cell inner membrane</location>
        <topology evidence="1">Multi-pass membrane protein</topology>
    </subcellularLocation>
</comment>
<feature type="transmembrane region" description="Helical" evidence="10">
    <location>
        <begin position="752"/>
        <end position="773"/>
    </location>
</feature>
<evidence type="ECO:0000313" key="13">
    <source>
        <dbReference type="Proteomes" id="UP000199300"/>
    </source>
</evidence>
<keyword evidence="7 10" id="KW-1133">Transmembrane helix</keyword>
<comment type="similarity">
    <text evidence="9">Belongs to the ABC transporter superfamily. Macrolide exporter (TC 3.A.1.122) family.</text>
</comment>
<keyword evidence="6" id="KW-0067">ATP-binding</keyword>
<dbReference type="STRING" id="872970.SAMN04488134_103102"/>
<dbReference type="InterPro" id="IPR003439">
    <property type="entry name" value="ABC_transporter-like_ATP-bd"/>
</dbReference>
<dbReference type="PANTHER" id="PTHR42798">
    <property type="entry name" value="LIPOPROTEIN-RELEASING SYSTEM ATP-BINDING PROTEIN LOLD"/>
    <property type="match status" value="1"/>
</dbReference>
<dbReference type="InterPro" id="IPR003593">
    <property type="entry name" value="AAA+_ATPase"/>
</dbReference>
<dbReference type="OrthoDB" id="2079174at2"/>
<dbReference type="Gene3D" id="3.40.50.300">
    <property type="entry name" value="P-loop containing nucleotide triphosphate hydrolases"/>
    <property type="match status" value="1"/>
</dbReference>
<dbReference type="GO" id="GO:0098796">
    <property type="term" value="C:membrane protein complex"/>
    <property type="evidence" value="ECO:0007669"/>
    <property type="project" value="UniProtKB-ARBA"/>
</dbReference>
<evidence type="ECO:0000256" key="10">
    <source>
        <dbReference type="SAM" id="Phobius"/>
    </source>
</evidence>
<keyword evidence="4 10" id="KW-0812">Transmembrane</keyword>
<evidence type="ECO:0000256" key="6">
    <source>
        <dbReference type="ARBA" id="ARBA00022840"/>
    </source>
</evidence>
<evidence type="ECO:0000313" key="12">
    <source>
        <dbReference type="EMBL" id="SEO00775.1"/>
    </source>
</evidence>
<dbReference type="EMBL" id="FODJ01000003">
    <property type="protein sequence ID" value="SEO00775.1"/>
    <property type="molecule type" value="Genomic_DNA"/>
</dbReference>
<proteinExistence type="inferred from homology"/>
<keyword evidence="2" id="KW-0813">Transport</keyword>
<name>A0A1H8L6Q2_9BACI</name>
<dbReference type="InterPro" id="IPR027417">
    <property type="entry name" value="P-loop_NTPase"/>
</dbReference>
<dbReference type="InterPro" id="IPR003838">
    <property type="entry name" value="ABC3_permease_C"/>
</dbReference>
<dbReference type="GO" id="GO:0005886">
    <property type="term" value="C:plasma membrane"/>
    <property type="evidence" value="ECO:0007669"/>
    <property type="project" value="UniProtKB-SubCell"/>
</dbReference>
<reference evidence="12 13" key="1">
    <citation type="submission" date="2016-10" db="EMBL/GenBank/DDBJ databases">
        <authorList>
            <person name="de Groot N.N."/>
        </authorList>
    </citation>
    <scope>NUCLEOTIDE SEQUENCE [LARGE SCALE GENOMIC DNA]</scope>
    <source>
        <strain evidence="12 13">CGMCC 1.10434</strain>
    </source>
</reference>
<evidence type="ECO:0000259" key="11">
    <source>
        <dbReference type="PROSITE" id="PS50893"/>
    </source>
</evidence>
<dbReference type="PROSITE" id="PS00211">
    <property type="entry name" value="ABC_TRANSPORTER_1"/>
    <property type="match status" value="1"/>
</dbReference>
<evidence type="ECO:0000256" key="5">
    <source>
        <dbReference type="ARBA" id="ARBA00022741"/>
    </source>
</evidence>
<feature type="domain" description="ABC transporter" evidence="11">
    <location>
        <begin position="4"/>
        <end position="242"/>
    </location>
</feature>
<keyword evidence="8 10" id="KW-0472">Membrane</keyword>
<dbReference type="CDD" id="cd03255">
    <property type="entry name" value="ABC_MJ0796_LolCDE_FtsE"/>
    <property type="match status" value="1"/>
</dbReference>
<evidence type="ECO:0000256" key="9">
    <source>
        <dbReference type="ARBA" id="ARBA00038388"/>
    </source>
</evidence>
<keyword evidence="5" id="KW-0547">Nucleotide-binding</keyword>
<dbReference type="GO" id="GO:0022857">
    <property type="term" value="F:transmembrane transporter activity"/>
    <property type="evidence" value="ECO:0007669"/>
    <property type="project" value="UniProtKB-ARBA"/>
</dbReference>
<feature type="transmembrane region" description="Helical" evidence="10">
    <location>
        <begin position="270"/>
        <end position="290"/>
    </location>
</feature>
<evidence type="ECO:0000256" key="8">
    <source>
        <dbReference type="ARBA" id="ARBA00023136"/>
    </source>
</evidence>
<dbReference type="AlphaFoldDB" id="A0A1H8L6Q2"/>
<dbReference type="GO" id="GO:0005524">
    <property type="term" value="F:ATP binding"/>
    <property type="evidence" value="ECO:0007669"/>
    <property type="project" value="UniProtKB-KW"/>
</dbReference>
<dbReference type="Pfam" id="PF02687">
    <property type="entry name" value="FtsX"/>
    <property type="match status" value="1"/>
</dbReference>
<keyword evidence="3" id="KW-1003">Cell membrane</keyword>
<evidence type="ECO:0000256" key="3">
    <source>
        <dbReference type="ARBA" id="ARBA00022475"/>
    </source>
</evidence>
<dbReference type="SMART" id="SM00382">
    <property type="entry name" value="AAA"/>
    <property type="match status" value="1"/>
</dbReference>
<protein>
    <submittedName>
        <fullName evidence="12">Putative ABC transport system permease protein</fullName>
    </submittedName>
</protein>
<dbReference type="RefSeq" id="WP_091495892.1">
    <property type="nucleotide sequence ID" value="NZ_FODJ01000003.1"/>
</dbReference>
<dbReference type="PROSITE" id="PS50893">
    <property type="entry name" value="ABC_TRANSPORTER_2"/>
    <property type="match status" value="1"/>
</dbReference>
<sequence length="790" mass="87197">MGKLKLVAIDKSYRTGNQYLNVLKKISLEFRESEFVSILGPSGSGKTTLLNLIGGLDQYDSGDLVINGYSTKHFGNKDWDAYRNRSIGFVFQNYNLIGHQSVLQNVEIAMTLSGVSSAERKQRATKALEEVGLKDHIQKKPNQLSGGQMQRVAIARALVNNPDIILADEPTGALDSKTSTQVMKILQEVAKTRLVIMVTHNEDIAEEYSTRIIRFLDGEIQSDSNPIETTDSVKAEKPIKAKKKNRTSMSLFTALSLSFKNLLTKKGRTILTAFAGSIGIIGVALVLALSNGLSGQLDVMQTDTLANFPIMIDTGEQFVNFDEMGPPDQNNGDFEEYPDDTVIYRYDNMENFSTHTNVLTDDFLDYVDQMETEIADAIDNVSYTRGVEINLLAQHDDQVVKFQTTSDAMMMPGMPGMGGQGTHWQEMPSDEDFILEMYDFIGEGSRLPAADNEVAIVIDRYNRISTEFFDKLGFDEAEESYDVTDFIGETMLKVIPNDSYYTEEENGFFSPANPSAYQDLFEQEEGKELVITGVLREKEDVTTAYFEEGFIYTAALTDYIVANAQDSEIAQAQEESDLDLLSNVPFQNDAMKEQALIRLGAITTPTGINIYPTSFAAKDEIKAELDNYNEGLAEEDQIVYNDLAEILGDIMTDMINTVTYVLVGFAAISLIVSTIMIGIITYVSVIERTKEIGILRSVGARKKDISRVFNAETLIVGFVAGSLGIALSYLLIIPINNLIEILTDIPNVASLAIIPAVILIAGSMILTLIAGLIPARMAAKKDPVVALRTE</sequence>
<accession>A0A1H8L6Q2</accession>
<feature type="transmembrane region" description="Helical" evidence="10">
    <location>
        <begin position="660"/>
        <end position="686"/>
    </location>
</feature>
<dbReference type="SUPFAM" id="SSF52540">
    <property type="entry name" value="P-loop containing nucleoside triphosphate hydrolases"/>
    <property type="match status" value="1"/>
</dbReference>
<dbReference type="Proteomes" id="UP000199300">
    <property type="component" value="Unassembled WGS sequence"/>
</dbReference>
<dbReference type="PANTHER" id="PTHR42798:SF6">
    <property type="entry name" value="CELL DIVISION ATP-BINDING PROTEIN FTSE"/>
    <property type="match status" value="1"/>
</dbReference>
<dbReference type="Pfam" id="PF00005">
    <property type="entry name" value="ABC_tran"/>
    <property type="match status" value="1"/>
</dbReference>
<dbReference type="GO" id="GO:0016887">
    <property type="term" value="F:ATP hydrolysis activity"/>
    <property type="evidence" value="ECO:0007669"/>
    <property type="project" value="InterPro"/>
</dbReference>
<dbReference type="FunFam" id="3.40.50.300:FF:000032">
    <property type="entry name" value="Export ABC transporter ATP-binding protein"/>
    <property type="match status" value="1"/>
</dbReference>
<evidence type="ECO:0000256" key="1">
    <source>
        <dbReference type="ARBA" id="ARBA00004429"/>
    </source>
</evidence>
<dbReference type="InterPro" id="IPR017871">
    <property type="entry name" value="ABC_transporter-like_CS"/>
</dbReference>
<evidence type="ECO:0000256" key="2">
    <source>
        <dbReference type="ARBA" id="ARBA00022448"/>
    </source>
</evidence>
<keyword evidence="13" id="KW-1185">Reference proteome</keyword>
<dbReference type="InterPro" id="IPR017911">
    <property type="entry name" value="MacB-like_ATP-bd"/>
</dbReference>
<feature type="transmembrane region" description="Helical" evidence="10">
    <location>
        <begin position="707"/>
        <end position="732"/>
    </location>
</feature>
<evidence type="ECO:0000256" key="4">
    <source>
        <dbReference type="ARBA" id="ARBA00022692"/>
    </source>
</evidence>
<gene>
    <name evidence="12" type="ORF">SAMN04488134_103102</name>
</gene>